<reference evidence="1 2" key="1">
    <citation type="submission" date="2020-08" db="EMBL/GenBank/DDBJ databases">
        <title>Genomic Encyclopedia of Type Strains, Phase IV (KMG-V): Genome sequencing to study the core and pangenomes of soil and plant-associated prokaryotes.</title>
        <authorList>
            <person name="Whitman W."/>
        </authorList>
    </citation>
    <scope>NUCLEOTIDE SEQUENCE [LARGE SCALE GENOMIC DNA]</scope>
    <source>
        <strain evidence="1 2">SEMIA 402</strain>
    </source>
</reference>
<sequence length="87" mass="10149">MEVCPLHCLPDWIDRAKRQLQSLALKRFELQTLDYTDAGENRVTSLFFELIDCLIRAIRKLWTRISSLHGLPNLCLHNQQAPIYLLA</sequence>
<dbReference type="EMBL" id="JACIGM010000011">
    <property type="protein sequence ID" value="MBB4277124.1"/>
    <property type="molecule type" value="Genomic_DNA"/>
</dbReference>
<evidence type="ECO:0000313" key="2">
    <source>
        <dbReference type="Proteomes" id="UP000533641"/>
    </source>
</evidence>
<evidence type="ECO:0000313" key="1">
    <source>
        <dbReference type="EMBL" id="MBB4277124.1"/>
    </source>
</evidence>
<proteinExistence type="predicted"/>
<protein>
    <submittedName>
        <fullName evidence="1">Uncharacterized protein</fullName>
    </submittedName>
</protein>
<accession>A0A7W6RRA7</accession>
<name>A0A7W6RRA7_9HYPH</name>
<organism evidence="1 2">
    <name type="scientific">Rhizobium mongolense</name>
    <dbReference type="NCBI Taxonomy" id="57676"/>
    <lineage>
        <taxon>Bacteria</taxon>
        <taxon>Pseudomonadati</taxon>
        <taxon>Pseudomonadota</taxon>
        <taxon>Alphaproteobacteria</taxon>
        <taxon>Hyphomicrobiales</taxon>
        <taxon>Rhizobiaceae</taxon>
        <taxon>Rhizobium/Agrobacterium group</taxon>
        <taxon>Rhizobium</taxon>
    </lineage>
</organism>
<gene>
    <name evidence="1" type="ORF">GGE12_004922</name>
</gene>
<dbReference type="AlphaFoldDB" id="A0A7W6RRA7"/>
<comment type="caution">
    <text evidence="1">The sequence shown here is derived from an EMBL/GenBank/DDBJ whole genome shotgun (WGS) entry which is preliminary data.</text>
</comment>
<dbReference type="Proteomes" id="UP000533641">
    <property type="component" value="Unassembled WGS sequence"/>
</dbReference>